<accession>A0A2T0TW95</accession>
<evidence type="ECO:0000256" key="2">
    <source>
        <dbReference type="SAM" id="SignalP"/>
    </source>
</evidence>
<dbReference type="EMBL" id="PVTH01000010">
    <property type="protein sequence ID" value="PRY49937.1"/>
    <property type="molecule type" value="Genomic_DNA"/>
</dbReference>
<dbReference type="RefSeq" id="WP_106294746.1">
    <property type="nucleotide sequence ID" value="NZ_PVTH01000010.1"/>
</dbReference>
<reference evidence="3 4" key="1">
    <citation type="submission" date="2018-03" db="EMBL/GenBank/DDBJ databases">
        <title>Genomic Encyclopedia of Type Strains, Phase III (KMG-III): the genomes of soil and plant-associated and newly described type strains.</title>
        <authorList>
            <person name="Whitman W."/>
        </authorList>
    </citation>
    <scope>NUCLEOTIDE SEQUENCE [LARGE SCALE GENOMIC DNA]</scope>
    <source>
        <strain evidence="3 4">CGMCC 1.9313</strain>
    </source>
</reference>
<feature type="compositionally biased region" description="Low complexity" evidence="1">
    <location>
        <begin position="228"/>
        <end position="240"/>
    </location>
</feature>
<feature type="signal peptide" evidence="2">
    <location>
        <begin position="1"/>
        <end position="18"/>
    </location>
</feature>
<evidence type="ECO:0000256" key="1">
    <source>
        <dbReference type="SAM" id="MobiDB-lite"/>
    </source>
</evidence>
<evidence type="ECO:0000313" key="3">
    <source>
        <dbReference type="EMBL" id="PRY49937.1"/>
    </source>
</evidence>
<sequence>MKKCLLLFTFFYWNFAIAQLKESFNDGNFTSSPVWAGDVTAFKVNSSGKLQTVKNDSASAKYLSTSLSLPAACSWEFSVELGFSPTSSNYVRVYLAAEKADLSGSLNGYFVEIGENGSKDSYDLYRQSGRNVQLLINGIDGRASASTLSTRILVNRAEDGSWQLYSKNRSESAFTLEGKADIPPEASSASWFGFQCVFTKSYSAQFYFDDIEIGAVKNPEIRPDPGIPADSSSTPGPGGSPAYSAIGKEEIIINEVLFNPRGDGADFVEIYNRSDKVFNLKHLSVATMKKDSVTSAKPITKSDILLYPASYMALSVDIGNIESEYDAPDRNALLQVQALPAFSNDKGIVLLVSDSTLIDRLDYSEDMHSPLIRDPDGVSLERSGFERGTNEPGNFCSAAGAVGYATPGYRNSQFRDTVTADEPVSLASKTFSPDNDGFEDQLIIHYSNSEPGLLANVSAYNGSGVLVRNICRNTTLSTEGDIFWDGTDENGKVAPVGVYIIFLELTDLSGKTRRYKKACVLASRF</sequence>
<keyword evidence="4" id="KW-1185">Reference proteome</keyword>
<evidence type="ECO:0008006" key="5">
    <source>
        <dbReference type="Google" id="ProtNLM"/>
    </source>
</evidence>
<dbReference type="Gene3D" id="2.60.40.4070">
    <property type="match status" value="1"/>
</dbReference>
<proteinExistence type="predicted"/>
<dbReference type="Proteomes" id="UP000238034">
    <property type="component" value="Unassembled WGS sequence"/>
</dbReference>
<comment type="caution">
    <text evidence="3">The sequence shown here is derived from an EMBL/GenBank/DDBJ whole genome shotgun (WGS) entry which is preliminary data.</text>
</comment>
<feature type="region of interest" description="Disordered" evidence="1">
    <location>
        <begin position="219"/>
        <end position="240"/>
    </location>
</feature>
<keyword evidence="2" id="KW-0732">Signal</keyword>
<protein>
    <recommendedName>
        <fullName evidence="5">CHU domain-containing protein</fullName>
    </recommendedName>
</protein>
<evidence type="ECO:0000313" key="4">
    <source>
        <dbReference type="Proteomes" id="UP000238034"/>
    </source>
</evidence>
<organism evidence="3 4">
    <name type="scientific">Arcticibacter pallidicorallinus</name>
    <dbReference type="NCBI Taxonomy" id="1259464"/>
    <lineage>
        <taxon>Bacteria</taxon>
        <taxon>Pseudomonadati</taxon>
        <taxon>Bacteroidota</taxon>
        <taxon>Sphingobacteriia</taxon>
        <taxon>Sphingobacteriales</taxon>
        <taxon>Sphingobacteriaceae</taxon>
        <taxon>Arcticibacter</taxon>
    </lineage>
</organism>
<name>A0A2T0TW95_9SPHI</name>
<feature type="chain" id="PRO_5015498114" description="CHU domain-containing protein" evidence="2">
    <location>
        <begin position="19"/>
        <end position="525"/>
    </location>
</feature>
<dbReference type="OrthoDB" id="9758406at2"/>
<gene>
    <name evidence="3" type="ORF">B0I27_110111</name>
</gene>
<dbReference type="AlphaFoldDB" id="A0A2T0TW95"/>